<evidence type="ECO:0000256" key="4">
    <source>
        <dbReference type="ARBA" id="ARBA00022692"/>
    </source>
</evidence>
<keyword evidence="15" id="KW-1185">Reference proteome</keyword>
<dbReference type="GO" id="GO:0015179">
    <property type="term" value="F:L-amino acid transmembrane transporter activity"/>
    <property type="evidence" value="ECO:0000318"/>
    <property type="project" value="GO_Central"/>
</dbReference>
<feature type="transmembrane region" description="Helical" evidence="12">
    <location>
        <begin position="62"/>
        <end position="85"/>
    </location>
</feature>
<evidence type="ECO:0000256" key="2">
    <source>
        <dbReference type="ARBA" id="ARBA00008066"/>
    </source>
</evidence>
<dbReference type="STRING" id="45351.A7S001"/>
<feature type="transmembrane region" description="Helical" evidence="12">
    <location>
        <begin position="416"/>
        <end position="440"/>
    </location>
</feature>
<feature type="transmembrane region" description="Helical" evidence="12">
    <location>
        <begin position="327"/>
        <end position="349"/>
    </location>
</feature>
<gene>
    <name evidence="14" type="ORF">NEMVEDRAFT_v1g204678</name>
</gene>
<feature type="transmembrane region" description="Helical" evidence="12">
    <location>
        <begin position="249"/>
        <end position="270"/>
    </location>
</feature>
<protein>
    <recommendedName>
        <fullName evidence="9">Putative sodium-coupled neutral amino acid transporter 11</fullName>
    </recommendedName>
    <alternativeName>
        <fullName evidence="10">Solute carrier family 38 member 11</fullName>
    </alternativeName>
</protein>
<dbReference type="eggNOG" id="KOG1305">
    <property type="taxonomic scope" value="Eukaryota"/>
</dbReference>
<feature type="compositionally biased region" description="Low complexity" evidence="11">
    <location>
        <begin position="31"/>
        <end position="43"/>
    </location>
</feature>
<dbReference type="OMA" id="CFEDERS"/>
<evidence type="ECO:0000256" key="9">
    <source>
        <dbReference type="ARBA" id="ARBA00040814"/>
    </source>
</evidence>
<evidence type="ECO:0000256" key="10">
    <source>
        <dbReference type="ARBA" id="ARBA00041723"/>
    </source>
</evidence>
<feature type="transmembrane region" description="Helical" evidence="12">
    <location>
        <begin position="390"/>
        <end position="410"/>
    </location>
</feature>
<evidence type="ECO:0000256" key="8">
    <source>
        <dbReference type="ARBA" id="ARBA00037101"/>
    </source>
</evidence>
<dbReference type="PANTHER" id="PTHR22950">
    <property type="entry name" value="AMINO ACID TRANSPORTER"/>
    <property type="match status" value="1"/>
</dbReference>
<feature type="domain" description="Amino acid transporter transmembrane" evidence="13">
    <location>
        <begin position="59"/>
        <end position="473"/>
    </location>
</feature>
<dbReference type="HOGENOM" id="CLU_512122_0_0_1"/>
<keyword evidence="5" id="KW-0029">Amino-acid transport</keyword>
<comment type="similarity">
    <text evidence="2">Belongs to the amino acid/polyamine transporter 2 family.</text>
</comment>
<feature type="transmembrane region" description="Helical" evidence="12">
    <location>
        <begin position="286"/>
        <end position="307"/>
    </location>
</feature>
<sequence length="496" mass="55164">MRSDDHLLKVTSNGEQASTETLSCSQTDMGETSPITTISESTPLINSSTPIKAEHHERHGTILSSIFTLVSTMIGGGVLSLPFAFQQGGFVMSSLVLIFVLMASTHGGFLIINSKKYCQGRIKNVEDVGRIAFGYKGEVLTQLVLIVTLFLCSVAYWILITDQLQPLFFLMCGPNSFWAKKIVVLTIPVLVIFPFTLLKSMSALKFTSFLSVFCVMFLAGGIVHQSVESHIGGRITRPDNPVKWWPKDLGGFLTSVSITGLTFACHFNILPMHSELRYQTRQNKRIILYSAMAITYCLNVVVSFFGFMQFRKYVDQDITKNYPHDNVVLTIGRCALALTLLLSFPLLIFPCRDVINRLIWKEHAPILATDSVSRTMFLISNDTLSGPSRIIWLAETVFLVFFSYVLAYYIPQVAMVWGFVGAIGTTLTIYILPPAFYLRVRLHPSRPDLKQVAAWGLMLVGILVLIVCTYQSFVNVINPIPAVISHATNISVTDSS</sequence>
<feature type="transmembrane region" description="Helical" evidence="12">
    <location>
        <begin position="452"/>
        <end position="473"/>
    </location>
</feature>
<reference evidence="14 15" key="1">
    <citation type="journal article" date="2007" name="Science">
        <title>Sea anemone genome reveals ancestral eumetazoan gene repertoire and genomic organization.</title>
        <authorList>
            <person name="Putnam N.H."/>
            <person name="Srivastava M."/>
            <person name="Hellsten U."/>
            <person name="Dirks B."/>
            <person name="Chapman J."/>
            <person name="Salamov A."/>
            <person name="Terry A."/>
            <person name="Shapiro H."/>
            <person name="Lindquist E."/>
            <person name="Kapitonov V.V."/>
            <person name="Jurka J."/>
            <person name="Genikhovich G."/>
            <person name="Grigoriev I.V."/>
            <person name="Lucas S.M."/>
            <person name="Steele R.E."/>
            <person name="Finnerty J.R."/>
            <person name="Technau U."/>
            <person name="Martindale M.Q."/>
            <person name="Rokhsar D.S."/>
        </authorList>
    </citation>
    <scope>NUCLEOTIDE SEQUENCE [LARGE SCALE GENOMIC DNA]</scope>
    <source>
        <strain evidence="15">CH2 X CH6</strain>
    </source>
</reference>
<evidence type="ECO:0000256" key="5">
    <source>
        <dbReference type="ARBA" id="ARBA00022970"/>
    </source>
</evidence>
<dbReference type="AlphaFoldDB" id="A7S001"/>
<keyword evidence="3" id="KW-0813">Transport</keyword>
<comment type="function">
    <text evidence="8">Putative sodium-dependent amino acid/proton antiporter.</text>
</comment>
<feature type="transmembrane region" description="Helical" evidence="12">
    <location>
        <begin position="91"/>
        <end position="112"/>
    </location>
</feature>
<dbReference type="PANTHER" id="PTHR22950:SF458">
    <property type="entry name" value="SODIUM-COUPLED NEUTRAL AMINO ACID TRANSPORTER 11-RELATED"/>
    <property type="match status" value="1"/>
</dbReference>
<evidence type="ECO:0000256" key="3">
    <source>
        <dbReference type="ARBA" id="ARBA00022448"/>
    </source>
</evidence>
<keyword evidence="4 12" id="KW-0812">Transmembrane</keyword>
<feature type="region of interest" description="Disordered" evidence="11">
    <location>
        <begin position="1"/>
        <end position="43"/>
    </location>
</feature>
<evidence type="ECO:0000256" key="7">
    <source>
        <dbReference type="ARBA" id="ARBA00023136"/>
    </source>
</evidence>
<dbReference type="Proteomes" id="UP000001593">
    <property type="component" value="Unassembled WGS sequence"/>
</dbReference>
<feature type="transmembrane region" description="Helical" evidence="12">
    <location>
        <begin position="209"/>
        <end position="227"/>
    </location>
</feature>
<keyword evidence="7 12" id="KW-0472">Membrane</keyword>
<organism evidence="14 15">
    <name type="scientific">Nematostella vectensis</name>
    <name type="common">Starlet sea anemone</name>
    <dbReference type="NCBI Taxonomy" id="45351"/>
    <lineage>
        <taxon>Eukaryota</taxon>
        <taxon>Metazoa</taxon>
        <taxon>Cnidaria</taxon>
        <taxon>Anthozoa</taxon>
        <taxon>Hexacorallia</taxon>
        <taxon>Actiniaria</taxon>
        <taxon>Edwardsiidae</taxon>
        <taxon>Nematostella</taxon>
    </lineage>
</organism>
<dbReference type="EMBL" id="DS469559">
    <property type="protein sequence ID" value="EDO42878.1"/>
    <property type="molecule type" value="Genomic_DNA"/>
</dbReference>
<evidence type="ECO:0000256" key="6">
    <source>
        <dbReference type="ARBA" id="ARBA00022989"/>
    </source>
</evidence>
<feature type="transmembrane region" description="Helical" evidence="12">
    <location>
        <begin position="139"/>
        <end position="158"/>
    </location>
</feature>
<proteinExistence type="inferred from homology"/>
<dbReference type="PhylomeDB" id="A7S001"/>
<evidence type="ECO:0000256" key="11">
    <source>
        <dbReference type="SAM" id="MobiDB-lite"/>
    </source>
</evidence>
<evidence type="ECO:0000313" key="14">
    <source>
        <dbReference type="EMBL" id="EDO42878.1"/>
    </source>
</evidence>
<dbReference type="InterPro" id="IPR013057">
    <property type="entry name" value="AA_transpt_TM"/>
</dbReference>
<name>A7S001_NEMVE</name>
<dbReference type="Pfam" id="PF01490">
    <property type="entry name" value="Aa_trans"/>
    <property type="match status" value="1"/>
</dbReference>
<dbReference type="GO" id="GO:0003333">
    <property type="term" value="P:amino acid transmembrane transport"/>
    <property type="evidence" value="ECO:0000318"/>
    <property type="project" value="GO_Central"/>
</dbReference>
<evidence type="ECO:0000259" key="13">
    <source>
        <dbReference type="Pfam" id="PF01490"/>
    </source>
</evidence>
<evidence type="ECO:0000256" key="1">
    <source>
        <dbReference type="ARBA" id="ARBA00004141"/>
    </source>
</evidence>
<comment type="subcellular location">
    <subcellularLocation>
        <location evidence="1">Membrane</location>
        <topology evidence="1">Multi-pass membrane protein</topology>
    </subcellularLocation>
</comment>
<keyword evidence="6 12" id="KW-1133">Transmembrane helix</keyword>
<evidence type="ECO:0000313" key="15">
    <source>
        <dbReference type="Proteomes" id="UP000001593"/>
    </source>
</evidence>
<dbReference type="FunCoup" id="A7S001">
    <property type="interactions" value="161"/>
</dbReference>
<feature type="transmembrane region" description="Helical" evidence="12">
    <location>
        <begin position="178"/>
        <end position="197"/>
    </location>
</feature>
<accession>A7S001</accession>
<dbReference type="GO" id="GO:0016020">
    <property type="term" value="C:membrane"/>
    <property type="evidence" value="ECO:0000318"/>
    <property type="project" value="GO_Central"/>
</dbReference>
<dbReference type="InParanoid" id="A7S001"/>
<feature type="compositionally biased region" description="Polar residues" evidence="11">
    <location>
        <begin position="10"/>
        <end position="30"/>
    </location>
</feature>
<evidence type="ECO:0000256" key="12">
    <source>
        <dbReference type="SAM" id="Phobius"/>
    </source>
</evidence>